<proteinExistence type="inferred from homology"/>
<gene>
    <name evidence="13" type="ORF">G7Y89_g143</name>
</gene>
<keyword evidence="5 10" id="KW-0653">Protein transport</keyword>
<accession>A0A8H4RYJ8</accession>
<feature type="domain" description="Conserved Oligomeric Golgi complex subunit 6 C-terminal" evidence="12">
    <location>
        <begin position="203"/>
        <end position="701"/>
    </location>
</feature>
<keyword evidence="14" id="KW-1185">Reference proteome</keyword>
<keyword evidence="6 10" id="KW-0333">Golgi apparatus</keyword>
<dbReference type="GO" id="GO:0006891">
    <property type="term" value="P:intra-Golgi vesicle-mediated transport"/>
    <property type="evidence" value="ECO:0007669"/>
    <property type="project" value="UniProtKB-UniRule"/>
</dbReference>
<dbReference type="PANTHER" id="PTHR21506:SF0">
    <property type="entry name" value="CONSERVED OLIGOMERIC GOLGI COMPLEX SUBUNIT 6"/>
    <property type="match status" value="1"/>
</dbReference>
<evidence type="ECO:0000256" key="1">
    <source>
        <dbReference type="ARBA" id="ARBA00004395"/>
    </source>
</evidence>
<comment type="caution">
    <text evidence="13">The sequence shown here is derived from an EMBL/GenBank/DDBJ whole genome shotgun (WGS) entry which is preliminary data.</text>
</comment>
<protein>
    <recommendedName>
        <fullName evidence="3 10">Conserved oligomeric Golgi complex subunit 6</fullName>
        <shortName evidence="10">COG complex subunit 6</shortName>
    </recommendedName>
    <alternativeName>
        <fullName evidence="8 10">Component of oligomeric Golgi complex 6</fullName>
    </alternativeName>
</protein>
<dbReference type="EMBL" id="JAAMPI010000005">
    <property type="protein sequence ID" value="KAF4637928.1"/>
    <property type="molecule type" value="Genomic_DNA"/>
</dbReference>
<dbReference type="InterPro" id="IPR048369">
    <property type="entry name" value="COG6_C"/>
</dbReference>
<evidence type="ECO:0000313" key="14">
    <source>
        <dbReference type="Proteomes" id="UP000566819"/>
    </source>
</evidence>
<dbReference type="Proteomes" id="UP000566819">
    <property type="component" value="Unassembled WGS sequence"/>
</dbReference>
<name>A0A8H4RYJ8_9HELO</name>
<evidence type="ECO:0000259" key="12">
    <source>
        <dbReference type="Pfam" id="PF20653"/>
    </source>
</evidence>
<comment type="subcellular location">
    <subcellularLocation>
        <location evidence="1 10">Golgi apparatus membrane</location>
        <topology evidence="1 10">Peripheral membrane protein</topology>
    </subcellularLocation>
</comment>
<sequence>MTTDYFLTRKLSGLGESPISPTSPTNPQALRSNPLAAKVTSVLSASYADSDVRDALGLLDKRGVENNAETRRQLRLDVQKEVIESNGDIIREFGRVAEQLKRIGLTIASLNEGCEEMKKHIQSAHQETAPVLQEASELMKQKNQVESKQQLLKAFNTHFVMSDNDIASLTSTAEPVDDKFFSVLARAKKIQNDCEILLGTENQRLGLEIMEQTSKNLNGAFQKLYRWIQREFKTLNLENPQISSSIRRALRVLAERPSLFQSCLDFFAEAREHVLSDAFYTALTGTSVTGEEDRSVKPIELVAHDTLRYVGDMLAWTHSATVSEREALEVLFISEGDEIAKGIQAGRENEPWNRIAEDEEGASSFDGLKALNELVDRDVAGVARVLRQRIGQVIQTHEETIMAYRIANLLNFYRVTFSKLLGDDSVLLDSLTNLEESALKQFRALMRDHVAGLQADTQVSPADLGPPDFLQDGLKQLTAIMKTYETSFTSIDTREKDFQPILAEAFDPFMKASGSISEDFETPESEIFAINCLLAARNILAPFDFTTGRVTKIQENIEDHATRLIEHQYSFFRNNSALQPLIQALAPLSDSREDLKSIRNMETFQPDTLTQASQTLDDFLPSALMDAMENLKHLQSSKLAREITEEAAERFCDDFEQVEEKLIAADEIWEQEQEQSEGTTAEGVSLRELFPRTSGEIRVLLS</sequence>
<comment type="function">
    <text evidence="9">Acts as a component of the peripheral membrane COG complex that is involved in intra-Golgi protein trafficking. COG is located at the cis-Golgi, and regulates tethering of retrograde intra-Golgi vesicles and possibly a number of other membrane trafficking events.</text>
</comment>
<dbReference type="OrthoDB" id="272987at2759"/>
<dbReference type="GO" id="GO:0000139">
    <property type="term" value="C:Golgi membrane"/>
    <property type="evidence" value="ECO:0007669"/>
    <property type="project" value="UniProtKB-SubCell"/>
</dbReference>
<evidence type="ECO:0000256" key="2">
    <source>
        <dbReference type="ARBA" id="ARBA00011023"/>
    </source>
</evidence>
<evidence type="ECO:0000256" key="9">
    <source>
        <dbReference type="ARBA" id="ARBA00043873"/>
    </source>
</evidence>
<keyword evidence="4 10" id="KW-0813">Transport</keyword>
<evidence type="ECO:0000313" key="13">
    <source>
        <dbReference type="EMBL" id="KAF4637928.1"/>
    </source>
</evidence>
<comment type="function">
    <text evidence="10">Acts as component of the peripheral membrane COG complex that is involved in intra-Golgi protein trafficking. COG is located at the cis-Golgi, and regulates tethering of retrograde intra-Golgi vesicles and possibly a number of other membrane trafficking events.</text>
</comment>
<keyword evidence="7 10" id="KW-0472">Membrane</keyword>
<evidence type="ECO:0000256" key="8">
    <source>
        <dbReference type="ARBA" id="ARBA00031348"/>
    </source>
</evidence>
<evidence type="ECO:0000256" key="6">
    <source>
        <dbReference type="ARBA" id="ARBA00023034"/>
    </source>
</evidence>
<dbReference type="GO" id="GO:0017119">
    <property type="term" value="C:Golgi transport complex"/>
    <property type="evidence" value="ECO:0007669"/>
    <property type="project" value="UniProtKB-UniRule"/>
</dbReference>
<dbReference type="SMART" id="SM01087">
    <property type="entry name" value="COG6"/>
    <property type="match status" value="1"/>
</dbReference>
<dbReference type="InterPro" id="IPR048368">
    <property type="entry name" value="COG6_N"/>
</dbReference>
<dbReference type="AlphaFoldDB" id="A0A8H4RYJ8"/>
<dbReference type="Pfam" id="PF20653">
    <property type="entry name" value="COG6_C"/>
    <property type="match status" value="1"/>
</dbReference>
<evidence type="ECO:0000256" key="3">
    <source>
        <dbReference type="ARBA" id="ARBA00020973"/>
    </source>
</evidence>
<evidence type="ECO:0000256" key="10">
    <source>
        <dbReference type="RuleBase" id="RU365075"/>
    </source>
</evidence>
<dbReference type="PANTHER" id="PTHR21506">
    <property type="entry name" value="COMPONENT OF OLIGOMERIC GOLGI COMPLEX 6"/>
    <property type="match status" value="1"/>
</dbReference>
<comment type="subunit">
    <text evidence="10">Component of the conserved oligomeric Golgi complex.</text>
</comment>
<reference evidence="13 14" key="1">
    <citation type="submission" date="2020-03" db="EMBL/GenBank/DDBJ databases">
        <title>Draft Genome Sequence of Cudoniella acicularis.</title>
        <authorList>
            <person name="Buettner E."/>
            <person name="Kellner H."/>
        </authorList>
    </citation>
    <scope>NUCLEOTIDE SEQUENCE [LARGE SCALE GENOMIC DNA]</scope>
    <source>
        <strain evidence="13 14">DSM 108380</strain>
    </source>
</reference>
<dbReference type="GO" id="GO:0015031">
    <property type="term" value="P:protein transport"/>
    <property type="evidence" value="ECO:0007669"/>
    <property type="project" value="UniProtKB-KW"/>
</dbReference>
<evidence type="ECO:0000256" key="5">
    <source>
        <dbReference type="ARBA" id="ARBA00022927"/>
    </source>
</evidence>
<feature type="domain" description="Conserved oligomeric complex COG6 N-terminal" evidence="11">
    <location>
        <begin position="59"/>
        <end position="172"/>
    </location>
</feature>
<dbReference type="Pfam" id="PF06419">
    <property type="entry name" value="COG6_N"/>
    <property type="match status" value="1"/>
</dbReference>
<evidence type="ECO:0000256" key="7">
    <source>
        <dbReference type="ARBA" id="ARBA00023136"/>
    </source>
</evidence>
<comment type="similarity">
    <text evidence="2 10">Belongs to the COG6 family.</text>
</comment>
<evidence type="ECO:0000259" key="11">
    <source>
        <dbReference type="Pfam" id="PF06419"/>
    </source>
</evidence>
<organism evidence="13 14">
    <name type="scientific">Cudoniella acicularis</name>
    <dbReference type="NCBI Taxonomy" id="354080"/>
    <lineage>
        <taxon>Eukaryota</taxon>
        <taxon>Fungi</taxon>
        <taxon>Dikarya</taxon>
        <taxon>Ascomycota</taxon>
        <taxon>Pezizomycotina</taxon>
        <taxon>Leotiomycetes</taxon>
        <taxon>Helotiales</taxon>
        <taxon>Tricladiaceae</taxon>
        <taxon>Cudoniella</taxon>
    </lineage>
</organism>
<dbReference type="InterPro" id="IPR010490">
    <property type="entry name" value="COG6"/>
</dbReference>
<evidence type="ECO:0000256" key="4">
    <source>
        <dbReference type="ARBA" id="ARBA00022448"/>
    </source>
</evidence>